<dbReference type="Pfam" id="PF05684">
    <property type="entry name" value="DUF819"/>
    <property type="match status" value="2"/>
</dbReference>
<organism evidence="2 3">
    <name type="scientific">Edaphochlamys debaryana</name>
    <dbReference type="NCBI Taxonomy" id="47281"/>
    <lineage>
        <taxon>Eukaryota</taxon>
        <taxon>Viridiplantae</taxon>
        <taxon>Chlorophyta</taxon>
        <taxon>core chlorophytes</taxon>
        <taxon>Chlorophyceae</taxon>
        <taxon>CS clade</taxon>
        <taxon>Chlamydomonadales</taxon>
        <taxon>Chlamydomonadales incertae sedis</taxon>
        <taxon>Edaphochlamys</taxon>
    </lineage>
</organism>
<comment type="caution">
    <text evidence="2">The sequence shown here is derived from an EMBL/GenBank/DDBJ whole genome shotgun (WGS) entry which is preliminary data.</text>
</comment>
<evidence type="ECO:0000313" key="2">
    <source>
        <dbReference type="EMBL" id="KAG2500220.1"/>
    </source>
</evidence>
<keyword evidence="1" id="KW-0812">Transmembrane</keyword>
<keyword evidence="1" id="KW-1133">Transmembrane helix</keyword>
<gene>
    <name evidence="2" type="ORF">HYH03_001798</name>
</gene>
<dbReference type="Proteomes" id="UP000612055">
    <property type="component" value="Unassembled WGS sequence"/>
</dbReference>
<feature type="transmembrane region" description="Helical" evidence="1">
    <location>
        <begin position="232"/>
        <end position="253"/>
    </location>
</feature>
<feature type="transmembrane region" description="Helical" evidence="1">
    <location>
        <begin position="339"/>
        <end position="359"/>
    </location>
</feature>
<evidence type="ECO:0000256" key="1">
    <source>
        <dbReference type="SAM" id="Phobius"/>
    </source>
</evidence>
<proteinExistence type="predicted"/>
<name>A0A835YC55_9CHLO</name>
<reference evidence="2" key="1">
    <citation type="journal article" date="2020" name="bioRxiv">
        <title>Comparative genomics of Chlamydomonas.</title>
        <authorList>
            <person name="Craig R.J."/>
            <person name="Hasan A.R."/>
            <person name="Ness R.W."/>
            <person name="Keightley P.D."/>
        </authorList>
    </citation>
    <scope>NUCLEOTIDE SEQUENCE</scope>
    <source>
        <strain evidence="2">CCAP 11/70</strain>
    </source>
</reference>
<feature type="transmembrane region" description="Helical" evidence="1">
    <location>
        <begin position="51"/>
        <end position="73"/>
    </location>
</feature>
<feature type="transmembrane region" description="Helical" evidence="1">
    <location>
        <begin position="274"/>
        <end position="297"/>
    </location>
</feature>
<feature type="transmembrane region" description="Helical" evidence="1">
    <location>
        <begin position="112"/>
        <end position="134"/>
    </location>
</feature>
<keyword evidence="3" id="KW-1185">Reference proteome</keyword>
<dbReference type="AlphaFoldDB" id="A0A835YC55"/>
<keyword evidence="1" id="KW-0472">Membrane</keyword>
<protein>
    <submittedName>
        <fullName evidence="2">Uncharacterized protein</fullName>
    </submittedName>
</protein>
<dbReference type="PANTHER" id="PTHR34289">
    <property type="entry name" value="PROTEIN, PUTATIVE (DUF819)-RELATED"/>
    <property type="match status" value="1"/>
</dbReference>
<feature type="transmembrane region" description="Helical" evidence="1">
    <location>
        <begin position="365"/>
        <end position="388"/>
    </location>
</feature>
<dbReference type="InterPro" id="IPR008537">
    <property type="entry name" value="DUF819"/>
</dbReference>
<accession>A0A835YC55</accession>
<feature type="transmembrane region" description="Helical" evidence="1">
    <location>
        <begin position="85"/>
        <end position="106"/>
    </location>
</feature>
<feature type="transmembrane region" description="Helical" evidence="1">
    <location>
        <begin position="309"/>
        <end position="332"/>
    </location>
</feature>
<dbReference type="PANTHER" id="PTHR34289:SF8">
    <property type="entry name" value="DUF819 DOMAIN-CONTAINING PROTEIN"/>
    <property type="match status" value="1"/>
</dbReference>
<dbReference type="OrthoDB" id="45797at2759"/>
<dbReference type="EMBL" id="JAEHOE010000004">
    <property type="protein sequence ID" value="KAG2500220.1"/>
    <property type="molecule type" value="Genomic_DNA"/>
</dbReference>
<evidence type="ECO:0000313" key="3">
    <source>
        <dbReference type="Proteomes" id="UP000612055"/>
    </source>
</evidence>
<sequence>MLVAAGLAAAGVLPTDCASYDVVWKYLMPLAAACFLLETDVSRLAADGGPVLVAFVIGAAGMALGAVAAWALLKGPLGDVGARLGACLCASYVGGSVNFAAVALALKVPSAALPGAMAADNLAMAGFLSVLMAVPINRAVAAVTSAATASAHPAAASAAAASTPAATGSTNPAAAATSAAASPAAADGAPTATPATAAAPSAITAESLALTLAAGSTACAVSYHIAAVLNAAPFTLLFMAGVAAAMTAAAQRLRGWAAVRAGHAPDSPEAEAKVFAGAAQLGSCLIQLFFAVLGAAAGSLSCLAGCGVLVAFLCVMVAVHWAFLFLVGRLLLRMPLEPLLLGSNANIGGAATAGAMAAAKGWAPLVQPAMVAGSMGYALGTAAGLGVARVMGVLPPL</sequence>